<dbReference type="PANTHER" id="PTHR43791:SF53">
    <property type="entry name" value="MAJOR FACILITATOR SUPERFAMILY (MFS) PROFILE DOMAIN-CONTAINING PROTEIN"/>
    <property type="match status" value="1"/>
</dbReference>
<dbReference type="AlphaFoldDB" id="A0AAV9NDM7"/>
<sequence>MAHIATGTLKASEFDHLELDPNKERSDHSSEEVEWTEAEETSIRRAIDRRIVPIVTLLYLFCFLDRANIGNARIQGMAKDLDLVGYRFNWALSVFYIVYLLVEIPSNILLKYIGPRFYIPMLVVGFGFVSLCTAFVKNFAELCACRAILGIFEGGTMPGIAFYLSTFYKRRELYFRIGIFISAASIAGAFGGLFATALSRIPRWGTESTPIHTWRNIFFFEGVLTIFFALLAPIFMPSNPQTCFFLSERQRYIANERLIREHRADPHEKVKWKHIKAAIFNVNNNLAALGFLLINVTVQGLSIFLPTILAAQGWTATKAQLYSVPPYVAACVIAIMIAYTSDKTRRRGIFLAVATFFPIAGFSILRWNTNPNVRYAAVFLITTGAFPGGPGFMSWGINNSAGPAVRAVATAYIVSIGTLGGVLATWTYLLRDAPRYPIGHSINLGAQILVLCVASFGIFYNMRENRVRAAGKRDHRLEGLNEDQKRDLGHHHPEFRYIP</sequence>
<organism evidence="8 9">
    <name type="scientific">Exophiala bonariae</name>
    <dbReference type="NCBI Taxonomy" id="1690606"/>
    <lineage>
        <taxon>Eukaryota</taxon>
        <taxon>Fungi</taxon>
        <taxon>Dikarya</taxon>
        <taxon>Ascomycota</taxon>
        <taxon>Pezizomycotina</taxon>
        <taxon>Eurotiomycetes</taxon>
        <taxon>Chaetothyriomycetidae</taxon>
        <taxon>Chaetothyriales</taxon>
        <taxon>Herpotrichiellaceae</taxon>
        <taxon>Exophiala</taxon>
    </lineage>
</organism>
<dbReference type="InterPro" id="IPR020846">
    <property type="entry name" value="MFS_dom"/>
</dbReference>
<dbReference type="EMBL" id="JAVRRD010000009">
    <property type="protein sequence ID" value="KAK5055235.1"/>
    <property type="molecule type" value="Genomic_DNA"/>
</dbReference>
<evidence type="ECO:0000256" key="2">
    <source>
        <dbReference type="ARBA" id="ARBA00022448"/>
    </source>
</evidence>
<evidence type="ECO:0000256" key="6">
    <source>
        <dbReference type="SAM" id="Phobius"/>
    </source>
</evidence>
<dbReference type="PROSITE" id="PS50850">
    <property type="entry name" value="MFS"/>
    <property type="match status" value="1"/>
</dbReference>
<evidence type="ECO:0000313" key="8">
    <source>
        <dbReference type="EMBL" id="KAK5055235.1"/>
    </source>
</evidence>
<reference evidence="8 9" key="1">
    <citation type="submission" date="2023-08" db="EMBL/GenBank/DDBJ databases">
        <title>Black Yeasts Isolated from many extreme environments.</title>
        <authorList>
            <person name="Coleine C."/>
            <person name="Stajich J.E."/>
            <person name="Selbmann L."/>
        </authorList>
    </citation>
    <scope>NUCLEOTIDE SEQUENCE [LARGE SCALE GENOMIC DNA]</scope>
    <source>
        <strain evidence="8 9">CCFEE 5792</strain>
    </source>
</reference>
<accession>A0AAV9NDM7</accession>
<dbReference type="Gene3D" id="1.20.1250.20">
    <property type="entry name" value="MFS general substrate transporter like domains"/>
    <property type="match status" value="2"/>
</dbReference>
<dbReference type="FunFam" id="1.20.1250.20:FF:000018">
    <property type="entry name" value="MFS transporter permease"/>
    <property type="match status" value="1"/>
</dbReference>
<feature type="transmembrane region" description="Helical" evidence="6">
    <location>
        <begin position="348"/>
        <end position="367"/>
    </location>
</feature>
<evidence type="ECO:0000256" key="3">
    <source>
        <dbReference type="ARBA" id="ARBA00022692"/>
    </source>
</evidence>
<dbReference type="GO" id="GO:0022857">
    <property type="term" value="F:transmembrane transporter activity"/>
    <property type="evidence" value="ECO:0007669"/>
    <property type="project" value="InterPro"/>
</dbReference>
<feature type="transmembrane region" description="Helical" evidence="6">
    <location>
        <begin position="117"/>
        <end position="136"/>
    </location>
</feature>
<feature type="domain" description="Major facilitator superfamily (MFS) profile" evidence="7">
    <location>
        <begin position="51"/>
        <end position="466"/>
    </location>
</feature>
<feature type="transmembrane region" description="Helical" evidence="6">
    <location>
        <begin position="217"/>
        <end position="236"/>
    </location>
</feature>
<dbReference type="InterPro" id="IPR036259">
    <property type="entry name" value="MFS_trans_sf"/>
</dbReference>
<dbReference type="PANTHER" id="PTHR43791">
    <property type="entry name" value="PERMEASE-RELATED"/>
    <property type="match status" value="1"/>
</dbReference>
<keyword evidence="9" id="KW-1185">Reference proteome</keyword>
<evidence type="ECO:0000256" key="1">
    <source>
        <dbReference type="ARBA" id="ARBA00004141"/>
    </source>
</evidence>
<name>A0AAV9NDM7_9EURO</name>
<feature type="transmembrane region" description="Helical" evidence="6">
    <location>
        <begin position="321"/>
        <end position="341"/>
    </location>
</feature>
<keyword evidence="2" id="KW-0813">Transport</keyword>
<dbReference type="GeneID" id="89981121"/>
<dbReference type="GO" id="GO:0016020">
    <property type="term" value="C:membrane"/>
    <property type="evidence" value="ECO:0007669"/>
    <property type="project" value="UniProtKB-SubCell"/>
</dbReference>
<keyword evidence="5 6" id="KW-0472">Membrane</keyword>
<comment type="caution">
    <text evidence="8">The sequence shown here is derived from an EMBL/GenBank/DDBJ whole genome shotgun (WGS) entry which is preliminary data.</text>
</comment>
<dbReference type="FunFam" id="1.20.1250.20:FF:000013">
    <property type="entry name" value="MFS general substrate transporter"/>
    <property type="match status" value="1"/>
</dbReference>
<feature type="transmembrane region" description="Helical" evidence="6">
    <location>
        <begin position="173"/>
        <end position="197"/>
    </location>
</feature>
<dbReference type="Pfam" id="PF07690">
    <property type="entry name" value="MFS_1"/>
    <property type="match status" value="1"/>
</dbReference>
<evidence type="ECO:0000256" key="5">
    <source>
        <dbReference type="ARBA" id="ARBA00023136"/>
    </source>
</evidence>
<dbReference type="SUPFAM" id="SSF103473">
    <property type="entry name" value="MFS general substrate transporter"/>
    <property type="match status" value="1"/>
</dbReference>
<proteinExistence type="predicted"/>
<feature type="transmembrane region" description="Helical" evidence="6">
    <location>
        <begin position="89"/>
        <end position="110"/>
    </location>
</feature>
<feature type="transmembrane region" description="Helical" evidence="6">
    <location>
        <begin position="51"/>
        <end position="69"/>
    </location>
</feature>
<keyword evidence="3 6" id="KW-0812">Transmembrane</keyword>
<comment type="subcellular location">
    <subcellularLocation>
        <location evidence="1">Membrane</location>
        <topology evidence="1">Multi-pass membrane protein</topology>
    </subcellularLocation>
</comment>
<evidence type="ECO:0000259" key="7">
    <source>
        <dbReference type="PROSITE" id="PS50850"/>
    </source>
</evidence>
<dbReference type="RefSeq" id="XP_064707666.1">
    <property type="nucleotide sequence ID" value="XM_064856490.1"/>
</dbReference>
<keyword evidence="4 6" id="KW-1133">Transmembrane helix</keyword>
<feature type="transmembrane region" description="Helical" evidence="6">
    <location>
        <begin position="373"/>
        <end position="395"/>
    </location>
</feature>
<evidence type="ECO:0000313" key="9">
    <source>
        <dbReference type="Proteomes" id="UP001358417"/>
    </source>
</evidence>
<feature type="transmembrane region" description="Helical" evidence="6">
    <location>
        <begin position="441"/>
        <end position="462"/>
    </location>
</feature>
<evidence type="ECO:0000256" key="4">
    <source>
        <dbReference type="ARBA" id="ARBA00022989"/>
    </source>
</evidence>
<dbReference type="Proteomes" id="UP001358417">
    <property type="component" value="Unassembled WGS sequence"/>
</dbReference>
<feature type="transmembrane region" description="Helical" evidence="6">
    <location>
        <begin position="286"/>
        <end position="309"/>
    </location>
</feature>
<dbReference type="InterPro" id="IPR011701">
    <property type="entry name" value="MFS"/>
</dbReference>
<feature type="transmembrane region" description="Helical" evidence="6">
    <location>
        <begin position="407"/>
        <end position="429"/>
    </location>
</feature>
<gene>
    <name evidence="8" type="ORF">LTR84_012985</name>
</gene>
<feature type="transmembrane region" description="Helical" evidence="6">
    <location>
        <begin position="148"/>
        <end position="166"/>
    </location>
</feature>
<protein>
    <recommendedName>
        <fullName evidence="7">Major facilitator superfamily (MFS) profile domain-containing protein</fullName>
    </recommendedName>
</protein>